<dbReference type="EMBL" id="JACHHY010000007">
    <property type="protein sequence ID" value="MBB5018141.1"/>
    <property type="molecule type" value="Genomic_DNA"/>
</dbReference>
<accession>A0A840MSE8</accession>
<dbReference type="InterPro" id="IPR040523">
    <property type="entry name" value="AsnC_trans_reg2"/>
</dbReference>
<comment type="caution">
    <text evidence="9">The sequence shown here is derived from an EMBL/GenBank/DDBJ whole genome shotgun (WGS) entry which is preliminary data.</text>
</comment>
<comment type="catalytic activity">
    <reaction evidence="5">
        <text>siroheme + 2 H(+) = 12,18-didecarboxysiroheme + 2 CO2</text>
        <dbReference type="Rhea" id="RHEA:19093"/>
        <dbReference type="ChEBI" id="CHEBI:15378"/>
        <dbReference type="ChEBI" id="CHEBI:16526"/>
        <dbReference type="ChEBI" id="CHEBI:60052"/>
        <dbReference type="ChEBI" id="CHEBI:140497"/>
        <dbReference type="EC" id="4.1.1.111"/>
    </reaction>
</comment>
<dbReference type="Gene3D" id="1.10.10.10">
    <property type="entry name" value="Winged helix-like DNA-binding domain superfamily/Winged helix DNA-binding domain"/>
    <property type="match status" value="1"/>
</dbReference>
<dbReference type="AlphaFoldDB" id="A0A840MSE8"/>
<dbReference type="PANTHER" id="PTHR43413:SF1">
    <property type="entry name" value="SIROHEME DECARBOXYLASE NIRL SUBUNIT"/>
    <property type="match status" value="1"/>
</dbReference>
<evidence type="ECO:0000256" key="5">
    <source>
        <dbReference type="ARBA" id="ARBA00048470"/>
    </source>
</evidence>
<dbReference type="RefSeq" id="WP_184036984.1">
    <property type="nucleotide sequence ID" value="NZ_JACHHY010000007.1"/>
</dbReference>
<evidence type="ECO:0000256" key="2">
    <source>
        <dbReference type="ARBA" id="ARBA00023444"/>
    </source>
</evidence>
<gene>
    <name evidence="9" type="ORF">HNQ59_001426</name>
</gene>
<comment type="pathway">
    <text evidence="2">Porphyrin-containing compound metabolism.</text>
</comment>
<dbReference type="InterPro" id="IPR036390">
    <property type="entry name" value="WH_DNA-bd_sf"/>
</dbReference>
<dbReference type="Pfam" id="PF22451">
    <property type="entry name" value="NirdL-like_HTH"/>
    <property type="match status" value="1"/>
</dbReference>
<dbReference type="EC" id="4.1.1.111" evidence="4"/>
<organism evidence="9 10">
    <name type="scientific">Chitinivorax tropicus</name>
    <dbReference type="NCBI Taxonomy" id="714531"/>
    <lineage>
        <taxon>Bacteria</taxon>
        <taxon>Pseudomonadati</taxon>
        <taxon>Pseudomonadota</taxon>
        <taxon>Betaproteobacteria</taxon>
        <taxon>Chitinivorax</taxon>
    </lineage>
</organism>
<evidence type="ECO:0000259" key="8">
    <source>
        <dbReference type="Pfam" id="PF22451"/>
    </source>
</evidence>
<evidence type="ECO:0000259" key="7">
    <source>
        <dbReference type="Pfam" id="PF17805"/>
    </source>
</evidence>
<evidence type="ECO:0000256" key="6">
    <source>
        <dbReference type="ARBA" id="ARBA00073232"/>
    </source>
</evidence>
<proteinExistence type="inferred from homology"/>
<evidence type="ECO:0000313" key="10">
    <source>
        <dbReference type="Proteomes" id="UP000575898"/>
    </source>
</evidence>
<dbReference type="InterPro" id="IPR053953">
    <property type="entry name" value="NirdL-like_HTH"/>
</dbReference>
<dbReference type="Proteomes" id="UP000575898">
    <property type="component" value="Unassembled WGS sequence"/>
</dbReference>
<comment type="similarity">
    <text evidence="3">Belongs to the Ahb/Nir family.</text>
</comment>
<keyword evidence="9" id="KW-0238">DNA-binding</keyword>
<sequence>MDDTPVLDTLDRAIINTLQHGLPICPRPYRQVAEQLGIDEATLLQRLVSLMDAGMLTRFGPLFQIEKMGGRFCLAAMSVPEEQFEDVARLVNAFPEVAHNYQRQHQLNMWFVVACPDPQAIQTTLERIETATGLAVLAMPKEKEFFVNLYLPA</sequence>
<protein>
    <recommendedName>
        <fullName evidence="6">Siroheme decarboxylase NirG subunit</fullName>
        <ecNumber evidence="4">4.1.1.111</ecNumber>
    </recommendedName>
</protein>
<evidence type="ECO:0000256" key="4">
    <source>
        <dbReference type="ARBA" id="ARBA00023471"/>
    </source>
</evidence>
<keyword evidence="10" id="KW-1185">Reference proteome</keyword>
<evidence type="ECO:0000256" key="1">
    <source>
        <dbReference type="ARBA" id="ARBA00023239"/>
    </source>
</evidence>
<keyword evidence="1" id="KW-0456">Lyase</keyword>
<feature type="domain" description="Siroheme decarboxylase NirL-like HTH" evidence="8">
    <location>
        <begin position="11"/>
        <end position="55"/>
    </location>
</feature>
<dbReference type="InterPro" id="IPR050684">
    <property type="entry name" value="HTH-Siroheme_Decarb"/>
</dbReference>
<feature type="domain" description="Siroheme decarboxylase AsnC-like ligand binding" evidence="7">
    <location>
        <begin position="73"/>
        <end position="145"/>
    </location>
</feature>
<dbReference type="SUPFAM" id="SSF46785">
    <property type="entry name" value="Winged helix' DNA-binding domain"/>
    <property type="match status" value="1"/>
</dbReference>
<reference evidence="9 10" key="1">
    <citation type="submission" date="2020-08" db="EMBL/GenBank/DDBJ databases">
        <title>Genomic Encyclopedia of Type Strains, Phase IV (KMG-IV): sequencing the most valuable type-strain genomes for metagenomic binning, comparative biology and taxonomic classification.</title>
        <authorList>
            <person name="Goeker M."/>
        </authorList>
    </citation>
    <scope>NUCLEOTIDE SEQUENCE [LARGE SCALE GENOMIC DNA]</scope>
    <source>
        <strain evidence="9 10">DSM 27165</strain>
    </source>
</reference>
<name>A0A840MSE8_9PROT</name>
<dbReference type="GO" id="GO:0003677">
    <property type="term" value="F:DNA binding"/>
    <property type="evidence" value="ECO:0007669"/>
    <property type="project" value="UniProtKB-KW"/>
</dbReference>
<dbReference type="Gene3D" id="3.30.70.3460">
    <property type="match status" value="1"/>
</dbReference>
<dbReference type="FunFam" id="3.30.70.3460:FF:000001">
    <property type="entry name" value="Heme d1 biosynthesis protein NirG"/>
    <property type="match status" value="1"/>
</dbReference>
<dbReference type="InterPro" id="IPR036388">
    <property type="entry name" value="WH-like_DNA-bd_sf"/>
</dbReference>
<dbReference type="Pfam" id="PF17805">
    <property type="entry name" value="AsnC_trans_reg2"/>
    <property type="match status" value="1"/>
</dbReference>
<dbReference type="PANTHER" id="PTHR43413">
    <property type="entry name" value="TRANSCRIPTIONAL REGULATOR, ASNC FAMILY"/>
    <property type="match status" value="1"/>
</dbReference>
<evidence type="ECO:0000313" key="9">
    <source>
        <dbReference type="EMBL" id="MBB5018141.1"/>
    </source>
</evidence>
<dbReference type="GO" id="GO:0016829">
    <property type="term" value="F:lyase activity"/>
    <property type="evidence" value="ECO:0007669"/>
    <property type="project" value="UniProtKB-KW"/>
</dbReference>
<evidence type="ECO:0000256" key="3">
    <source>
        <dbReference type="ARBA" id="ARBA00023457"/>
    </source>
</evidence>